<reference evidence="2 3" key="1">
    <citation type="journal article" date="2018" name="Nat. Ecol. Evol.">
        <title>Pezizomycetes genomes reveal the molecular basis of ectomycorrhizal truffle lifestyle.</title>
        <authorList>
            <person name="Murat C."/>
            <person name="Payen T."/>
            <person name="Noel B."/>
            <person name="Kuo A."/>
            <person name="Morin E."/>
            <person name="Chen J."/>
            <person name="Kohler A."/>
            <person name="Krizsan K."/>
            <person name="Balestrini R."/>
            <person name="Da Silva C."/>
            <person name="Montanini B."/>
            <person name="Hainaut M."/>
            <person name="Levati E."/>
            <person name="Barry K.W."/>
            <person name="Belfiori B."/>
            <person name="Cichocki N."/>
            <person name="Clum A."/>
            <person name="Dockter R.B."/>
            <person name="Fauchery L."/>
            <person name="Guy J."/>
            <person name="Iotti M."/>
            <person name="Le Tacon F."/>
            <person name="Lindquist E.A."/>
            <person name="Lipzen A."/>
            <person name="Malagnac F."/>
            <person name="Mello A."/>
            <person name="Molinier V."/>
            <person name="Miyauchi S."/>
            <person name="Poulain J."/>
            <person name="Riccioni C."/>
            <person name="Rubini A."/>
            <person name="Sitrit Y."/>
            <person name="Splivallo R."/>
            <person name="Traeger S."/>
            <person name="Wang M."/>
            <person name="Zifcakova L."/>
            <person name="Wipf D."/>
            <person name="Zambonelli A."/>
            <person name="Paolocci F."/>
            <person name="Nowrousian M."/>
            <person name="Ottonello S."/>
            <person name="Baldrian P."/>
            <person name="Spatafora J.W."/>
            <person name="Henrissat B."/>
            <person name="Nagy L.G."/>
            <person name="Aury J.M."/>
            <person name="Wincker P."/>
            <person name="Grigoriev I.V."/>
            <person name="Bonfante P."/>
            <person name="Martin F.M."/>
        </authorList>
    </citation>
    <scope>NUCLEOTIDE SEQUENCE [LARGE SCALE GENOMIC DNA]</scope>
    <source>
        <strain evidence="2 3">RN42</strain>
    </source>
</reference>
<name>A0A3N4I0K8_ASCIM</name>
<feature type="region of interest" description="Disordered" evidence="1">
    <location>
        <begin position="17"/>
        <end position="40"/>
    </location>
</feature>
<keyword evidence="3" id="KW-1185">Reference proteome</keyword>
<dbReference type="Proteomes" id="UP000275078">
    <property type="component" value="Unassembled WGS sequence"/>
</dbReference>
<evidence type="ECO:0000313" key="2">
    <source>
        <dbReference type="EMBL" id="RPA79643.1"/>
    </source>
</evidence>
<gene>
    <name evidence="2" type="ORF">BJ508DRAFT_328073</name>
</gene>
<protein>
    <submittedName>
        <fullName evidence="2">Uncharacterized protein</fullName>
    </submittedName>
</protein>
<dbReference type="AlphaFoldDB" id="A0A3N4I0K8"/>
<evidence type="ECO:0000313" key="3">
    <source>
        <dbReference type="Proteomes" id="UP000275078"/>
    </source>
</evidence>
<sequence length="273" mass="30882">MQSTRRLVRKISSQSLKSLKSFSPRSSTSSAKVDKALAPTPSPCNECRESTICRHQGFFLTRIAKKTIQRDGTERIEDVPVRSEGSWCYPCAEKKLIAAFKETPDSCECAGTQPVKPTRKFKLCGENKFEERDVKRGASGCLRFRGGLPESSKFTSYADLEAFLEVQRQSRKDRLNLLRKTYGLDPKEYEDEVVWNEFYEGMLRFKTNENREEEEICSPKLAKLAKLAFPPGIPGPEQVGTQIHHFVETGNEATSKLETIPELCEEEGHCQCG</sequence>
<proteinExistence type="predicted"/>
<dbReference type="EMBL" id="ML119696">
    <property type="protein sequence ID" value="RPA79643.1"/>
    <property type="molecule type" value="Genomic_DNA"/>
</dbReference>
<organism evidence="2 3">
    <name type="scientific">Ascobolus immersus RN42</name>
    <dbReference type="NCBI Taxonomy" id="1160509"/>
    <lineage>
        <taxon>Eukaryota</taxon>
        <taxon>Fungi</taxon>
        <taxon>Dikarya</taxon>
        <taxon>Ascomycota</taxon>
        <taxon>Pezizomycotina</taxon>
        <taxon>Pezizomycetes</taxon>
        <taxon>Pezizales</taxon>
        <taxon>Ascobolaceae</taxon>
        <taxon>Ascobolus</taxon>
    </lineage>
</organism>
<accession>A0A3N4I0K8</accession>
<evidence type="ECO:0000256" key="1">
    <source>
        <dbReference type="SAM" id="MobiDB-lite"/>
    </source>
</evidence>